<dbReference type="SMART" id="SM00855">
    <property type="entry name" value="PGAM"/>
    <property type="match status" value="1"/>
</dbReference>
<keyword evidence="1" id="KW-0378">Hydrolase</keyword>
<dbReference type="Pfam" id="PF00300">
    <property type="entry name" value="His_Phos_1"/>
    <property type="match status" value="1"/>
</dbReference>
<gene>
    <name evidence="1" type="ORF">GGQ83_002238</name>
</gene>
<dbReference type="InterPro" id="IPR013078">
    <property type="entry name" value="His_Pase_superF_clade-1"/>
</dbReference>
<dbReference type="GO" id="GO:0016787">
    <property type="term" value="F:hydrolase activity"/>
    <property type="evidence" value="ECO:0007669"/>
    <property type="project" value="UniProtKB-KW"/>
</dbReference>
<dbReference type="Gene3D" id="3.40.50.1240">
    <property type="entry name" value="Phosphoglycerate mutase-like"/>
    <property type="match status" value="1"/>
</dbReference>
<comment type="caution">
    <text evidence="1">The sequence shown here is derived from an EMBL/GenBank/DDBJ whole genome shotgun (WGS) entry which is preliminary data.</text>
</comment>
<dbReference type="SUPFAM" id="SSF53254">
    <property type="entry name" value="Phosphoglycerate mutase-like"/>
    <property type="match status" value="1"/>
</dbReference>
<sequence>MRQLLLFRHAKSSWDDARLTDHARPLNTRGRKAADAMAAEMRELGLAPDVVLVSSARRTLQTLEALQPLEGPPIIEVMDDLYLAPWPAMLDVLRRLPQTARSAMVIGHNPGLHDLALALLGPAGAAMGSAAAQRLAAGFPTGALAEFTLAAPWGQVGEGSGRLVRFLAPRDLPEVAA</sequence>
<dbReference type="EC" id="3.1.3.-" evidence="1"/>
<reference evidence="1 2" key="1">
    <citation type="submission" date="2020-08" db="EMBL/GenBank/DDBJ databases">
        <title>Genomic Encyclopedia of Type Strains, Phase IV (KMG-IV): sequencing the most valuable type-strain genomes for metagenomic binning, comparative biology and taxonomic classification.</title>
        <authorList>
            <person name="Goeker M."/>
        </authorList>
    </citation>
    <scope>NUCLEOTIDE SEQUENCE [LARGE SCALE GENOMIC DNA]</scope>
    <source>
        <strain evidence="1 2">DSM 19979</strain>
    </source>
</reference>
<dbReference type="PANTHER" id="PTHR47623">
    <property type="entry name" value="OS09G0287300 PROTEIN"/>
    <property type="match status" value="1"/>
</dbReference>
<keyword evidence="2" id="KW-1185">Reference proteome</keyword>
<proteinExistence type="predicted"/>
<evidence type="ECO:0000313" key="1">
    <source>
        <dbReference type="EMBL" id="MBB3898795.1"/>
    </source>
</evidence>
<accession>A0A840AFB5</accession>
<dbReference type="InterPro" id="IPR029033">
    <property type="entry name" value="His_PPase_superfam"/>
</dbReference>
<dbReference type="CDD" id="cd07067">
    <property type="entry name" value="HP_PGM_like"/>
    <property type="match status" value="1"/>
</dbReference>
<dbReference type="PANTHER" id="PTHR47623:SF1">
    <property type="entry name" value="OS09G0287300 PROTEIN"/>
    <property type="match status" value="1"/>
</dbReference>
<name>A0A840AFB5_9PROT</name>
<organism evidence="1 2">
    <name type="scientific">Roseococcus suduntuyensis</name>
    <dbReference type="NCBI Taxonomy" id="455361"/>
    <lineage>
        <taxon>Bacteria</taxon>
        <taxon>Pseudomonadati</taxon>
        <taxon>Pseudomonadota</taxon>
        <taxon>Alphaproteobacteria</taxon>
        <taxon>Acetobacterales</taxon>
        <taxon>Roseomonadaceae</taxon>
        <taxon>Roseococcus</taxon>
    </lineage>
</organism>
<dbReference type="Proteomes" id="UP000553193">
    <property type="component" value="Unassembled WGS sequence"/>
</dbReference>
<protein>
    <submittedName>
        <fullName evidence="1">Phosphohistidine phosphatase</fullName>
        <ecNumber evidence="1">3.1.3.-</ecNumber>
    </submittedName>
</protein>
<dbReference type="EMBL" id="JACIDJ010000003">
    <property type="protein sequence ID" value="MBB3898795.1"/>
    <property type="molecule type" value="Genomic_DNA"/>
</dbReference>
<evidence type="ECO:0000313" key="2">
    <source>
        <dbReference type="Proteomes" id="UP000553193"/>
    </source>
</evidence>
<dbReference type="RefSeq" id="WP_184383938.1">
    <property type="nucleotide sequence ID" value="NZ_JACIDJ010000003.1"/>
</dbReference>
<dbReference type="AlphaFoldDB" id="A0A840AFB5"/>